<evidence type="ECO:0008006" key="4">
    <source>
        <dbReference type="Google" id="ProtNLM"/>
    </source>
</evidence>
<dbReference type="Gene3D" id="1.20.120.910">
    <property type="entry name" value="DksA, coiled-coil domain"/>
    <property type="match status" value="1"/>
</dbReference>
<keyword evidence="3" id="KW-1185">Reference proteome</keyword>
<evidence type="ECO:0000313" key="2">
    <source>
        <dbReference type="EMBL" id="UWZ34270.1"/>
    </source>
</evidence>
<evidence type="ECO:0000256" key="1">
    <source>
        <dbReference type="PROSITE-ProRule" id="PRU00510"/>
    </source>
</evidence>
<name>A0ABY5YWY6_9ACTN</name>
<feature type="zinc finger region" description="dksA C4-type" evidence="1">
    <location>
        <begin position="77"/>
        <end position="101"/>
    </location>
</feature>
<gene>
    <name evidence="2" type="ORF">Drose_23870</name>
</gene>
<proteinExistence type="predicted"/>
<protein>
    <recommendedName>
        <fullName evidence="4">DksA C4-type domain-containing protein</fullName>
    </recommendedName>
</protein>
<sequence>MYTVSRHDELAVLRMMFEDHYDRHRTQLTLLRQQAALLGSEDAHATATATLTAATRRALGDVARALDRLRHDNYGVCDGCGRDIPIDVLARRPATRHCPRCRPAETRDTGRVER</sequence>
<dbReference type="Proteomes" id="UP001058271">
    <property type="component" value="Chromosome"/>
</dbReference>
<dbReference type="PANTHER" id="PTHR33823:SF4">
    <property type="entry name" value="GENERAL STRESS PROTEIN 16O"/>
    <property type="match status" value="1"/>
</dbReference>
<dbReference type="PANTHER" id="PTHR33823">
    <property type="entry name" value="RNA POLYMERASE-BINDING TRANSCRIPTION FACTOR DKSA-RELATED"/>
    <property type="match status" value="1"/>
</dbReference>
<accession>A0ABY5YWY6</accession>
<dbReference type="EMBL" id="CP073721">
    <property type="protein sequence ID" value="UWZ34270.1"/>
    <property type="molecule type" value="Genomic_DNA"/>
</dbReference>
<evidence type="ECO:0000313" key="3">
    <source>
        <dbReference type="Proteomes" id="UP001058271"/>
    </source>
</evidence>
<reference evidence="2" key="1">
    <citation type="submission" date="2021-04" db="EMBL/GenBank/DDBJ databases">
        <title>Biosynthetic gene clusters of Dactylosporangioum roseum.</title>
        <authorList>
            <person name="Hartkoorn R.C."/>
            <person name="Beaudoing E."/>
            <person name="Hot D."/>
            <person name="Moureu S."/>
        </authorList>
    </citation>
    <scope>NUCLEOTIDE SEQUENCE</scope>
    <source>
        <strain evidence="2">NRRL B-16295</strain>
    </source>
</reference>
<dbReference type="RefSeq" id="WP_260723574.1">
    <property type="nucleotide sequence ID" value="NZ_BAAABS010000025.1"/>
</dbReference>
<organism evidence="2 3">
    <name type="scientific">Dactylosporangium roseum</name>
    <dbReference type="NCBI Taxonomy" id="47989"/>
    <lineage>
        <taxon>Bacteria</taxon>
        <taxon>Bacillati</taxon>
        <taxon>Actinomycetota</taxon>
        <taxon>Actinomycetes</taxon>
        <taxon>Micromonosporales</taxon>
        <taxon>Micromonosporaceae</taxon>
        <taxon>Dactylosporangium</taxon>
    </lineage>
</organism>
<dbReference type="PROSITE" id="PS51128">
    <property type="entry name" value="ZF_DKSA_2"/>
    <property type="match status" value="1"/>
</dbReference>